<proteinExistence type="predicted"/>
<keyword evidence="1" id="KW-0472">Membrane</keyword>
<evidence type="ECO:0008006" key="4">
    <source>
        <dbReference type="Google" id="ProtNLM"/>
    </source>
</evidence>
<reference evidence="2 3" key="1">
    <citation type="submission" date="2022-06" db="EMBL/GenBank/DDBJ databases">
        <title>Ideonella sp. NS12-5 Genome sequencing and assembly.</title>
        <authorList>
            <person name="Jung Y."/>
        </authorList>
    </citation>
    <scope>NUCLEOTIDE SEQUENCE [LARGE SCALE GENOMIC DNA]</scope>
    <source>
        <strain evidence="2 3">NS12-5</strain>
    </source>
</reference>
<keyword evidence="1" id="KW-0812">Transmembrane</keyword>
<dbReference type="EMBL" id="JAMXMC010000001">
    <property type="protein sequence ID" value="MCO5975292.1"/>
    <property type="molecule type" value="Genomic_DNA"/>
</dbReference>
<sequence>MNEYRHHVSGIFLDRGAAEQASHRLFECGIPRERQSIYSSDPAHPDTPEQGRSNAILKDILVDGAIGTAVGTSLGAIGQVALVAANVSLFVASPLVAPLVMLGWGASLGATVGAAVGAVSASAKKEGTLSALVRDAIAAGQIVLVVRTQSEQESAMAREVIQTAVGQSQDVSVTQG</sequence>
<feature type="transmembrane region" description="Helical" evidence="1">
    <location>
        <begin position="60"/>
        <end position="83"/>
    </location>
</feature>
<accession>A0ABT1BI63</accession>
<dbReference type="Proteomes" id="UP001204851">
    <property type="component" value="Unassembled WGS sequence"/>
</dbReference>
<feature type="transmembrane region" description="Helical" evidence="1">
    <location>
        <begin position="95"/>
        <end position="119"/>
    </location>
</feature>
<dbReference type="RefSeq" id="WP_252767741.1">
    <property type="nucleotide sequence ID" value="NZ_JAMXMC010000001.1"/>
</dbReference>
<evidence type="ECO:0000256" key="1">
    <source>
        <dbReference type="SAM" id="Phobius"/>
    </source>
</evidence>
<evidence type="ECO:0000313" key="2">
    <source>
        <dbReference type="EMBL" id="MCO5975292.1"/>
    </source>
</evidence>
<protein>
    <recommendedName>
        <fullName evidence="4">DUF1269 domain-containing protein</fullName>
    </recommendedName>
</protein>
<comment type="caution">
    <text evidence="2">The sequence shown here is derived from an EMBL/GenBank/DDBJ whole genome shotgun (WGS) entry which is preliminary data.</text>
</comment>
<keyword evidence="3" id="KW-1185">Reference proteome</keyword>
<evidence type="ECO:0000313" key="3">
    <source>
        <dbReference type="Proteomes" id="UP001204851"/>
    </source>
</evidence>
<keyword evidence="1" id="KW-1133">Transmembrane helix</keyword>
<gene>
    <name evidence="2" type="ORF">M0L44_00965</name>
</gene>
<organism evidence="2 3">
    <name type="scientific">Ideonella oryzae</name>
    <dbReference type="NCBI Taxonomy" id="2937441"/>
    <lineage>
        <taxon>Bacteria</taxon>
        <taxon>Pseudomonadati</taxon>
        <taxon>Pseudomonadota</taxon>
        <taxon>Betaproteobacteria</taxon>
        <taxon>Burkholderiales</taxon>
        <taxon>Sphaerotilaceae</taxon>
        <taxon>Ideonella</taxon>
    </lineage>
</organism>
<name>A0ABT1BI63_9BURK</name>